<dbReference type="PANTHER" id="PTHR34590">
    <property type="entry name" value="OS03G0124300 PROTEIN-RELATED"/>
    <property type="match status" value="1"/>
</dbReference>
<keyword evidence="11" id="KW-0325">Glycoprotein</keyword>
<feature type="domain" description="Protein kinase" evidence="16">
    <location>
        <begin position="520"/>
        <end position="795"/>
    </location>
</feature>
<feature type="transmembrane region" description="Helical" evidence="14">
    <location>
        <begin position="439"/>
        <end position="463"/>
    </location>
</feature>
<evidence type="ECO:0000313" key="17">
    <source>
        <dbReference type="EMBL" id="PIN27184.1"/>
    </source>
</evidence>
<accession>A0A2G9IBQ3</accession>
<keyword evidence="4 14" id="KW-0812">Transmembrane</keyword>
<keyword evidence="3 17" id="KW-0808">Transferase</keyword>
<dbReference type="InterPro" id="IPR000719">
    <property type="entry name" value="Prot_kinase_dom"/>
</dbReference>
<keyword evidence="7 17" id="KW-0418">Kinase</keyword>
<keyword evidence="8 12" id="KW-0067">ATP-binding</keyword>
<evidence type="ECO:0000256" key="14">
    <source>
        <dbReference type="SAM" id="Phobius"/>
    </source>
</evidence>
<dbReference type="PROSITE" id="PS00107">
    <property type="entry name" value="PROTEIN_KINASE_ATP"/>
    <property type="match status" value="1"/>
</dbReference>
<dbReference type="GO" id="GO:0004674">
    <property type="term" value="F:protein serine/threonine kinase activity"/>
    <property type="evidence" value="ECO:0007669"/>
    <property type="project" value="UniProtKB-KW"/>
</dbReference>
<dbReference type="STRING" id="429701.A0A2G9IBQ3"/>
<comment type="caution">
    <text evidence="17">The sequence shown here is derived from an EMBL/GenBank/DDBJ whole genome shotgun (WGS) entry which is preliminary data.</text>
</comment>
<organism evidence="17 18">
    <name type="scientific">Handroanthus impetiginosus</name>
    <dbReference type="NCBI Taxonomy" id="429701"/>
    <lineage>
        <taxon>Eukaryota</taxon>
        <taxon>Viridiplantae</taxon>
        <taxon>Streptophyta</taxon>
        <taxon>Embryophyta</taxon>
        <taxon>Tracheophyta</taxon>
        <taxon>Spermatophyta</taxon>
        <taxon>Magnoliopsida</taxon>
        <taxon>eudicotyledons</taxon>
        <taxon>Gunneridae</taxon>
        <taxon>Pentapetalae</taxon>
        <taxon>asterids</taxon>
        <taxon>lamiids</taxon>
        <taxon>Lamiales</taxon>
        <taxon>Bignoniaceae</taxon>
        <taxon>Crescentiina</taxon>
        <taxon>Tabebuia alliance</taxon>
        <taxon>Handroanthus</taxon>
    </lineage>
</organism>
<evidence type="ECO:0000256" key="2">
    <source>
        <dbReference type="ARBA" id="ARBA00022527"/>
    </source>
</evidence>
<dbReference type="EMBL" id="NKXS01000004">
    <property type="protein sequence ID" value="PIN27184.1"/>
    <property type="molecule type" value="Genomic_DNA"/>
</dbReference>
<dbReference type="GO" id="GO:0004714">
    <property type="term" value="F:transmembrane receptor protein tyrosine kinase activity"/>
    <property type="evidence" value="ECO:0007669"/>
    <property type="project" value="InterPro"/>
</dbReference>
<evidence type="ECO:0000256" key="6">
    <source>
        <dbReference type="ARBA" id="ARBA00022741"/>
    </source>
</evidence>
<evidence type="ECO:0000313" key="18">
    <source>
        <dbReference type="Proteomes" id="UP000231279"/>
    </source>
</evidence>
<dbReference type="FunFam" id="1.10.510.10:FF:000252">
    <property type="entry name" value="Receptor-like protein kinase FERONIA"/>
    <property type="match status" value="1"/>
</dbReference>
<dbReference type="FunFam" id="2.60.120.430:FF:000007">
    <property type="entry name" value="FERONIA receptor-like kinase"/>
    <property type="match status" value="1"/>
</dbReference>
<evidence type="ECO:0000256" key="5">
    <source>
        <dbReference type="ARBA" id="ARBA00022729"/>
    </source>
</evidence>
<evidence type="ECO:0000256" key="7">
    <source>
        <dbReference type="ARBA" id="ARBA00022777"/>
    </source>
</evidence>
<evidence type="ECO:0000256" key="4">
    <source>
        <dbReference type="ARBA" id="ARBA00022692"/>
    </source>
</evidence>
<dbReference type="OrthoDB" id="1720310at2759"/>
<evidence type="ECO:0000256" key="15">
    <source>
        <dbReference type="SAM" id="SignalP"/>
    </source>
</evidence>
<feature type="binding site" evidence="12">
    <location>
        <position position="549"/>
    </location>
    <ligand>
        <name>ATP</name>
        <dbReference type="ChEBI" id="CHEBI:30616"/>
    </ligand>
</feature>
<evidence type="ECO:0000259" key="16">
    <source>
        <dbReference type="PROSITE" id="PS50011"/>
    </source>
</evidence>
<dbReference type="InterPro" id="IPR045272">
    <property type="entry name" value="ANXUR1/2-like"/>
</dbReference>
<keyword evidence="18" id="KW-1185">Reference proteome</keyword>
<dbReference type="SMART" id="SM00220">
    <property type="entry name" value="S_TKc"/>
    <property type="match status" value="1"/>
</dbReference>
<dbReference type="Pfam" id="PF12819">
    <property type="entry name" value="Malectin_like"/>
    <property type="match status" value="1"/>
</dbReference>
<dbReference type="InterPro" id="IPR008271">
    <property type="entry name" value="Ser/Thr_kinase_AS"/>
</dbReference>
<sequence>MMLFYTLYLFLLLHILPTTTAAAGPAYTATDFILLNCGASSALNDTSGRSWDSDERTRYAPPNSAAISSTSTASHMDPSVFLVPYETARVFHSPFSYSFPVLTGPKFLRLYFYPTTYSAFNASQSFFSVTANGFTLLSNFSAFLYSQNSSELSFKKEFIINVQENQRLNLTFSPNTNSFAFINGIEIVSLPDQLYFKGNDVPINSVTPLFYLKNDTALENLYRLNVGGNDVAIQYDSGPIRGMFRAWSQDNDYIFGGDWGYTTQSEDLPIDYNSQTPPYSAPEIVYKTSRVMGNTSGSLEWSFLVDSGFSYLLRFHFCEIQLEVTEPNERVFDISVDNQMVDVQVDIISMAGGTRIPIYKDYVVWVSDDGHHGKTDLLLSMFPNTEGHPKYGNSLLNGLEIFKLSANRSLAAVNPEPTDISSPPPLKVPENKKNKMSSVIYPVIGSLIGFLATFIALSSFLIFRRRQKIKDSLSTSGAKVSLVPLPIASRSTTNGSSLPLPSDLCKQFSLDELKMATGNFNDNFVIGKGGFGNVYKGFIDHGASTVAIKRLKSSSSQGAREFLNEIEMLSKLRHLHLVSLVGYCGENGEMILVYDYMAHGTLRDHLYNSDNSSLKWKQRLQICIGAAKGLHYLHTGAEHSIIHRDVKSTNILLDEKWVAKVSDFGLSKVGPTGGAHTHVSTVVKGSIGYVDPEYYKRQQLTHKSDIYSFGVVLFEVLCARPAVIPSLPREQVSLAEWGKFCYAKRTIEQIIDTNLEGQIAPECLSKFVETAVMCLGEKGIERPTMSDVVWSLEFAMQLQEAAEDRGGSAVDGGENFVLMDPSYPLPERGEPNTTDEEIFSGHSDGVSRSKSSGLSTVSTEKLKSGEVFSELMNPTRR</sequence>
<evidence type="ECO:0000256" key="13">
    <source>
        <dbReference type="SAM" id="MobiDB-lite"/>
    </source>
</evidence>
<reference evidence="18" key="1">
    <citation type="journal article" date="2018" name="Gigascience">
        <title>Genome assembly of the Pink Ipe (Handroanthus impetiginosus, Bignoniaceae), a highly valued, ecologically keystone Neotropical timber forest tree.</title>
        <authorList>
            <person name="Silva-Junior O.B."/>
            <person name="Grattapaglia D."/>
            <person name="Novaes E."/>
            <person name="Collevatti R.G."/>
        </authorList>
    </citation>
    <scope>NUCLEOTIDE SEQUENCE [LARGE SCALE GENOMIC DNA]</scope>
    <source>
        <strain evidence="18">cv. UFG-1</strain>
    </source>
</reference>
<protein>
    <submittedName>
        <fullName evidence="17">Serine/threonine protein kinase</fullName>
        <ecNumber evidence="17">2.7.11.1</ecNumber>
    </submittedName>
</protein>
<dbReference type="InterPro" id="IPR001245">
    <property type="entry name" value="Ser-Thr/Tyr_kinase_cat_dom"/>
</dbReference>
<evidence type="ECO:0000256" key="11">
    <source>
        <dbReference type="ARBA" id="ARBA00023180"/>
    </source>
</evidence>
<dbReference type="SUPFAM" id="SSF56112">
    <property type="entry name" value="Protein kinase-like (PK-like)"/>
    <property type="match status" value="1"/>
</dbReference>
<keyword evidence="9 14" id="KW-1133">Transmembrane helix</keyword>
<dbReference type="InterPro" id="IPR024788">
    <property type="entry name" value="Malectin-like_Carb-bd_dom"/>
</dbReference>
<dbReference type="PANTHER" id="PTHR34590:SF5">
    <property type="entry name" value="OS04G0586500 PROTEIN"/>
    <property type="match status" value="1"/>
</dbReference>
<dbReference type="Proteomes" id="UP000231279">
    <property type="component" value="Unassembled WGS sequence"/>
</dbReference>
<dbReference type="Gene3D" id="1.10.510.10">
    <property type="entry name" value="Transferase(Phosphotransferase) domain 1"/>
    <property type="match status" value="1"/>
</dbReference>
<keyword evidence="5 15" id="KW-0732">Signal</keyword>
<evidence type="ECO:0000256" key="1">
    <source>
        <dbReference type="ARBA" id="ARBA00004479"/>
    </source>
</evidence>
<proteinExistence type="predicted"/>
<evidence type="ECO:0000256" key="3">
    <source>
        <dbReference type="ARBA" id="ARBA00022679"/>
    </source>
</evidence>
<comment type="subcellular location">
    <subcellularLocation>
        <location evidence="1">Membrane</location>
        <topology evidence="1">Single-pass type I membrane protein</topology>
    </subcellularLocation>
</comment>
<dbReference type="AlphaFoldDB" id="A0A2G9IBQ3"/>
<feature type="chain" id="PRO_5013782410" evidence="15">
    <location>
        <begin position="22"/>
        <end position="877"/>
    </location>
</feature>
<evidence type="ECO:0000256" key="12">
    <source>
        <dbReference type="PROSITE-ProRule" id="PRU10141"/>
    </source>
</evidence>
<dbReference type="EC" id="2.7.11.1" evidence="17"/>
<dbReference type="Gene3D" id="2.60.120.430">
    <property type="entry name" value="Galactose-binding lectin"/>
    <property type="match status" value="2"/>
</dbReference>
<feature type="signal peptide" evidence="15">
    <location>
        <begin position="1"/>
        <end position="21"/>
    </location>
</feature>
<dbReference type="PROSITE" id="PS00108">
    <property type="entry name" value="PROTEIN_KINASE_ST"/>
    <property type="match status" value="1"/>
</dbReference>
<keyword evidence="2 17" id="KW-0723">Serine/threonine-protein kinase</keyword>
<evidence type="ECO:0000256" key="10">
    <source>
        <dbReference type="ARBA" id="ARBA00023136"/>
    </source>
</evidence>
<gene>
    <name evidence="17" type="ORF">CDL12_00044</name>
</gene>
<keyword evidence="10 14" id="KW-0472">Membrane</keyword>
<dbReference type="PROSITE" id="PS50011">
    <property type="entry name" value="PROTEIN_KINASE_DOM"/>
    <property type="match status" value="1"/>
</dbReference>
<dbReference type="Gene3D" id="3.30.200.20">
    <property type="entry name" value="Phosphorylase Kinase, domain 1"/>
    <property type="match status" value="1"/>
</dbReference>
<feature type="region of interest" description="Disordered" evidence="13">
    <location>
        <begin position="823"/>
        <end position="877"/>
    </location>
</feature>
<dbReference type="InterPro" id="IPR011009">
    <property type="entry name" value="Kinase-like_dom_sf"/>
</dbReference>
<keyword evidence="6 12" id="KW-0547">Nucleotide-binding</keyword>
<dbReference type="GO" id="GO:0016020">
    <property type="term" value="C:membrane"/>
    <property type="evidence" value="ECO:0007669"/>
    <property type="project" value="UniProtKB-SubCell"/>
</dbReference>
<evidence type="ECO:0000256" key="8">
    <source>
        <dbReference type="ARBA" id="ARBA00022840"/>
    </source>
</evidence>
<dbReference type="GO" id="GO:0005524">
    <property type="term" value="F:ATP binding"/>
    <property type="evidence" value="ECO:0007669"/>
    <property type="project" value="UniProtKB-UniRule"/>
</dbReference>
<evidence type="ECO:0000256" key="9">
    <source>
        <dbReference type="ARBA" id="ARBA00022989"/>
    </source>
</evidence>
<dbReference type="GO" id="GO:0010038">
    <property type="term" value="P:response to metal ion"/>
    <property type="evidence" value="ECO:0007669"/>
    <property type="project" value="UniProtKB-ARBA"/>
</dbReference>
<dbReference type="InterPro" id="IPR017441">
    <property type="entry name" value="Protein_kinase_ATP_BS"/>
</dbReference>
<dbReference type="Pfam" id="PF07714">
    <property type="entry name" value="PK_Tyr_Ser-Thr"/>
    <property type="match status" value="1"/>
</dbReference>
<feature type="compositionally biased region" description="Polar residues" evidence="13">
    <location>
        <begin position="846"/>
        <end position="859"/>
    </location>
</feature>
<name>A0A2G9IBQ3_9LAMI</name>
<dbReference type="FunFam" id="2.60.120.430:FF:000003">
    <property type="entry name" value="FERONIA receptor-like kinase"/>
    <property type="match status" value="1"/>
</dbReference>
<dbReference type="CDD" id="cd14066">
    <property type="entry name" value="STKc_IRAK"/>
    <property type="match status" value="1"/>
</dbReference>
<dbReference type="FunFam" id="3.30.200.20:FF:000039">
    <property type="entry name" value="receptor-like protein kinase FERONIA"/>
    <property type="match status" value="1"/>
</dbReference>